<evidence type="ECO:0000313" key="1">
    <source>
        <dbReference type="EMBL" id="KAI4861977.1"/>
    </source>
</evidence>
<dbReference type="EMBL" id="MU393537">
    <property type="protein sequence ID" value="KAI4861977.1"/>
    <property type="molecule type" value="Genomic_DNA"/>
</dbReference>
<dbReference type="Proteomes" id="UP001497700">
    <property type="component" value="Unassembled WGS sequence"/>
</dbReference>
<sequence>MASGLISLRSKEGVGMFISRDAANMSGLLKDEIENLSDAEIDAITWDLTEIDADTLEKVVLWCEDHCQNAELRSLLNDTTPLLWPSKPEIVCAFQRLFSDELQLFKTFRAGSFMKIEPIHDMALRTIIDEIKEKDVDQKRAYFGVVTGEDSSEDQELRRDMFNLFRTSWWSWM</sequence>
<evidence type="ECO:0000313" key="2">
    <source>
        <dbReference type="Proteomes" id="UP001497700"/>
    </source>
</evidence>
<protein>
    <submittedName>
        <fullName evidence="1">Uncharacterized protein</fullName>
    </submittedName>
</protein>
<proteinExistence type="predicted"/>
<organism evidence="1 2">
    <name type="scientific">Hypoxylon rubiginosum</name>
    <dbReference type="NCBI Taxonomy" id="110542"/>
    <lineage>
        <taxon>Eukaryota</taxon>
        <taxon>Fungi</taxon>
        <taxon>Dikarya</taxon>
        <taxon>Ascomycota</taxon>
        <taxon>Pezizomycotina</taxon>
        <taxon>Sordariomycetes</taxon>
        <taxon>Xylariomycetidae</taxon>
        <taxon>Xylariales</taxon>
        <taxon>Hypoxylaceae</taxon>
        <taxon>Hypoxylon</taxon>
    </lineage>
</organism>
<comment type="caution">
    <text evidence="1">The sequence shown here is derived from an EMBL/GenBank/DDBJ whole genome shotgun (WGS) entry which is preliminary data.</text>
</comment>
<name>A0ACB9YRW1_9PEZI</name>
<accession>A0ACB9YRW1</accession>
<gene>
    <name evidence="1" type="ORF">F4820DRAFT_451442</name>
</gene>
<keyword evidence="2" id="KW-1185">Reference proteome</keyword>
<reference evidence="1 2" key="1">
    <citation type="journal article" date="2022" name="New Phytol.">
        <title>Ecological generalism drives hyperdiversity of secondary metabolite gene clusters in xylarialean endophytes.</title>
        <authorList>
            <person name="Franco M.E.E."/>
            <person name="Wisecaver J.H."/>
            <person name="Arnold A.E."/>
            <person name="Ju Y.M."/>
            <person name="Slot J.C."/>
            <person name="Ahrendt S."/>
            <person name="Moore L.P."/>
            <person name="Eastman K.E."/>
            <person name="Scott K."/>
            <person name="Konkel Z."/>
            <person name="Mondo S.J."/>
            <person name="Kuo A."/>
            <person name="Hayes R.D."/>
            <person name="Haridas S."/>
            <person name="Andreopoulos B."/>
            <person name="Riley R."/>
            <person name="LaButti K."/>
            <person name="Pangilinan J."/>
            <person name="Lipzen A."/>
            <person name="Amirebrahimi M."/>
            <person name="Yan J."/>
            <person name="Adam C."/>
            <person name="Keymanesh K."/>
            <person name="Ng V."/>
            <person name="Louie K."/>
            <person name="Northen T."/>
            <person name="Drula E."/>
            <person name="Henrissat B."/>
            <person name="Hsieh H.M."/>
            <person name="Youens-Clark K."/>
            <person name="Lutzoni F."/>
            <person name="Miadlikowska J."/>
            <person name="Eastwood D.C."/>
            <person name="Hamelin R.C."/>
            <person name="Grigoriev I.V."/>
            <person name="U'Ren J.M."/>
        </authorList>
    </citation>
    <scope>NUCLEOTIDE SEQUENCE [LARGE SCALE GENOMIC DNA]</scope>
    <source>
        <strain evidence="1 2">CBS 119005</strain>
    </source>
</reference>